<proteinExistence type="inferred from homology"/>
<evidence type="ECO:0000256" key="5">
    <source>
        <dbReference type="SAM" id="Phobius"/>
    </source>
</evidence>
<dbReference type="InterPro" id="IPR026170">
    <property type="entry name" value="FAM173A/B"/>
</dbReference>
<gene>
    <name evidence="6" type="ORF">WISP_57762</name>
</gene>
<keyword evidence="5" id="KW-0472">Membrane</keyword>
<comment type="caution">
    <text evidence="6">The sequence shown here is derived from an EMBL/GenBank/DDBJ whole genome shotgun (WGS) entry which is preliminary data.</text>
</comment>
<accession>A0ABQ9DBI8</accession>
<feature type="transmembrane region" description="Helical" evidence="5">
    <location>
        <begin position="20"/>
        <end position="39"/>
    </location>
</feature>
<dbReference type="EMBL" id="WHWB01033594">
    <property type="protein sequence ID" value="KAJ7418743.1"/>
    <property type="molecule type" value="Genomic_DNA"/>
</dbReference>
<dbReference type="Gene3D" id="3.40.50.150">
    <property type="entry name" value="Vaccinia Virus protein VP39"/>
    <property type="match status" value="1"/>
</dbReference>
<evidence type="ECO:0000256" key="4">
    <source>
        <dbReference type="ARBA" id="ARBA00022691"/>
    </source>
</evidence>
<evidence type="ECO:0000256" key="2">
    <source>
        <dbReference type="ARBA" id="ARBA00022603"/>
    </source>
</evidence>
<keyword evidence="3" id="KW-0808">Transferase</keyword>
<protein>
    <recommendedName>
        <fullName evidence="8">F173B methyltransferase</fullName>
    </recommendedName>
</protein>
<dbReference type="SUPFAM" id="SSF53335">
    <property type="entry name" value="S-adenosyl-L-methionine-dependent methyltransferases"/>
    <property type="match status" value="1"/>
</dbReference>
<organism evidence="6 7">
    <name type="scientific">Willisornis vidua</name>
    <name type="common">Xingu scale-backed antbird</name>
    <dbReference type="NCBI Taxonomy" id="1566151"/>
    <lineage>
        <taxon>Eukaryota</taxon>
        <taxon>Metazoa</taxon>
        <taxon>Chordata</taxon>
        <taxon>Craniata</taxon>
        <taxon>Vertebrata</taxon>
        <taxon>Euteleostomi</taxon>
        <taxon>Archelosauria</taxon>
        <taxon>Archosauria</taxon>
        <taxon>Dinosauria</taxon>
        <taxon>Saurischia</taxon>
        <taxon>Theropoda</taxon>
        <taxon>Coelurosauria</taxon>
        <taxon>Aves</taxon>
        <taxon>Neognathae</taxon>
        <taxon>Neoaves</taxon>
        <taxon>Telluraves</taxon>
        <taxon>Australaves</taxon>
        <taxon>Passeriformes</taxon>
        <taxon>Thamnophilidae</taxon>
        <taxon>Willisornis</taxon>
    </lineage>
</organism>
<evidence type="ECO:0000313" key="7">
    <source>
        <dbReference type="Proteomes" id="UP001145742"/>
    </source>
</evidence>
<reference evidence="6" key="1">
    <citation type="submission" date="2019-10" db="EMBL/GenBank/DDBJ databases">
        <authorList>
            <person name="Soares A.E.R."/>
            <person name="Aleixo A."/>
            <person name="Schneider P."/>
            <person name="Miyaki C.Y."/>
            <person name="Schneider M.P."/>
            <person name="Mello C."/>
            <person name="Vasconcelos A.T.R."/>
        </authorList>
    </citation>
    <scope>NUCLEOTIDE SEQUENCE</scope>
    <source>
        <tissue evidence="6">Muscle</tissue>
    </source>
</reference>
<dbReference type="Proteomes" id="UP001145742">
    <property type="component" value="Unassembled WGS sequence"/>
</dbReference>
<evidence type="ECO:0000313" key="6">
    <source>
        <dbReference type="EMBL" id="KAJ7418743.1"/>
    </source>
</evidence>
<evidence type="ECO:0000256" key="3">
    <source>
        <dbReference type="ARBA" id="ARBA00022679"/>
    </source>
</evidence>
<evidence type="ECO:0008006" key="8">
    <source>
        <dbReference type="Google" id="ProtNLM"/>
    </source>
</evidence>
<keyword evidence="5" id="KW-1133">Transmembrane helix</keyword>
<dbReference type="PANTHER" id="PTHR13610">
    <property type="entry name" value="METHYLTRANSFERASE DOMAIN-CONTAINING PROTEIN"/>
    <property type="match status" value="1"/>
</dbReference>
<comment type="similarity">
    <text evidence="1">Belongs to the ANT/ATPSC lysine N-methyltransferase family.</text>
</comment>
<keyword evidence="7" id="KW-1185">Reference proteome</keyword>
<keyword evidence="4" id="KW-0949">S-adenosyl-L-methionine</keyword>
<name>A0ABQ9DBI8_9PASS</name>
<keyword evidence="5" id="KW-0812">Transmembrane</keyword>
<evidence type="ECO:0000256" key="1">
    <source>
        <dbReference type="ARBA" id="ARBA00010633"/>
    </source>
</evidence>
<dbReference type="InterPro" id="IPR029063">
    <property type="entry name" value="SAM-dependent_MTases_sf"/>
</dbReference>
<sequence length="291" mass="32195">MSEAGARESPQRDGEGRSRWGLPVTAAVGGSLVALYAVATPFVAPALRKVCLPFVPATATQIQNVLKMLENRSGPLVDIGSGDGRIVIAAAKMGFKAVGYELNPWLVWYSRYRAWRDGVHQNTRFYISDLWKWYRVHSQKNLQMTPQLSCAADMPEGWKAIQRDTDKNWALGNLMQFNKSKCKVLHLGQGNPGINRLGDEQIESSPAEKDLGVLVDKKMGMVWQCALAAQKASCILGCIKSSVTSRAGNRILPLCSALMRPHLECCIQLWGPQHKKKVVNLLEQVQRGPQT</sequence>
<dbReference type="PANTHER" id="PTHR13610:SF8">
    <property type="entry name" value="ATP SYNTHASE SUBUNIT C LYSINE N-METHYLTRANSFERASE"/>
    <property type="match status" value="1"/>
</dbReference>
<keyword evidence="2" id="KW-0489">Methyltransferase</keyword>